<dbReference type="EMBL" id="VDES01000001">
    <property type="protein sequence ID" value="MBA1373677.1"/>
    <property type="molecule type" value="Genomic_DNA"/>
</dbReference>
<dbReference type="CDD" id="cd02440">
    <property type="entry name" value="AdoMet_MTases"/>
    <property type="match status" value="1"/>
</dbReference>
<comment type="similarity">
    <text evidence="1">Belongs to the methyltransferase superfamily.</text>
</comment>
<keyword evidence="2 5" id="KW-0489">Methyltransferase</keyword>
<keyword evidence="3 5" id="KW-0808">Transferase</keyword>
<dbReference type="Pfam" id="PF08241">
    <property type="entry name" value="Methyltransf_11"/>
    <property type="match status" value="1"/>
</dbReference>
<evidence type="ECO:0000256" key="2">
    <source>
        <dbReference type="ARBA" id="ARBA00022603"/>
    </source>
</evidence>
<organism evidence="5 6">
    <name type="scientific">Sphingomonas ursincola</name>
    <dbReference type="NCBI Taxonomy" id="56361"/>
    <lineage>
        <taxon>Bacteria</taxon>
        <taxon>Pseudomonadati</taxon>
        <taxon>Pseudomonadota</taxon>
        <taxon>Alphaproteobacteria</taxon>
        <taxon>Sphingomonadales</taxon>
        <taxon>Sphingomonadaceae</taxon>
        <taxon>Sphingomonas</taxon>
    </lineage>
</organism>
<gene>
    <name evidence="5" type="ORF">FG486_04955</name>
</gene>
<evidence type="ECO:0000256" key="3">
    <source>
        <dbReference type="ARBA" id="ARBA00022679"/>
    </source>
</evidence>
<dbReference type="PANTHER" id="PTHR44942">
    <property type="entry name" value="METHYLTRANSF_11 DOMAIN-CONTAINING PROTEIN"/>
    <property type="match status" value="1"/>
</dbReference>
<evidence type="ECO:0000313" key="5">
    <source>
        <dbReference type="EMBL" id="MBA1373677.1"/>
    </source>
</evidence>
<dbReference type="Proteomes" id="UP000589292">
    <property type="component" value="Unassembled WGS sequence"/>
</dbReference>
<evidence type="ECO:0000259" key="4">
    <source>
        <dbReference type="Pfam" id="PF08241"/>
    </source>
</evidence>
<dbReference type="InterPro" id="IPR013216">
    <property type="entry name" value="Methyltransf_11"/>
</dbReference>
<protein>
    <submittedName>
        <fullName evidence="5">Class I SAM-dependent methyltransferase</fullName>
    </submittedName>
</protein>
<accession>A0A7V8RC09</accession>
<dbReference type="GO" id="GO:0008757">
    <property type="term" value="F:S-adenosylmethionine-dependent methyltransferase activity"/>
    <property type="evidence" value="ECO:0007669"/>
    <property type="project" value="InterPro"/>
</dbReference>
<dbReference type="PANTHER" id="PTHR44942:SF4">
    <property type="entry name" value="METHYLTRANSFERASE TYPE 11 DOMAIN-CONTAINING PROTEIN"/>
    <property type="match status" value="1"/>
</dbReference>
<dbReference type="AlphaFoldDB" id="A0A7V8RC09"/>
<evidence type="ECO:0000256" key="1">
    <source>
        <dbReference type="ARBA" id="ARBA00008361"/>
    </source>
</evidence>
<dbReference type="SUPFAM" id="SSF53335">
    <property type="entry name" value="S-adenosyl-L-methionine-dependent methyltransferases"/>
    <property type="match status" value="1"/>
</dbReference>
<comment type="caution">
    <text evidence="5">The sequence shown here is derived from an EMBL/GenBank/DDBJ whole genome shotgun (WGS) entry which is preliminary data.</text>
</comment>
<name>A0A7V8RC09_9SPHN</name>
<dbReference type="InterPro" id="IPR051052">
    <property type="entry name" value="Diverse_substrate_MTase"/>
</dbReference>
<feature type="domain" description="Methyltransferase type 11" evidence="4">
    <location>
        <begin position="66"/>
        <end position="159"/>
    </location>
</feature>
<dbReference type="InterPro" id="IPR029063">
    <property type="entry name" value="SAM-dependent_MTases_sf"/>
</dbReference>
<sequence length="284" mass="31569">MRRACLARLSPSCRTEKMDKERLEAFDEIAGGYRQFRPSYPESLFDELARYVSPIEPEGDGPLLALDVGAGTGIATQQLAHVLDRRWRILGVEPGAGMLEQAQAVDDPRIAFVRGQAEHLPVNDGAAALIMAAQVAQWFDRPAFYAEARRVLRPHGAIALIQNNRNWQTSEFLSAYEALLESSSPGYSRNYRAFDYRQELEAQGFTRIRVHQAEWIREMTGEAFLGMAHSSSKVAAAVRARGRALVDQAIWDLLATFGRDGTIEIPYVTELFLGEALATRAQAG</sequence>
<dbReference type="Gene3D" id="3.40.50.150">
    <property type="entry name" value="Vaccinia Virus protein VP39"/>
    <property type="match status" value="1"/>
</dbReference>
<proteinExistence type="inferred from homology"/>
<evidence type="ECO:0000313" key="6">
    <source>
        <dbReference type="Proteomes" id="UP000589292"/>
    </source>
</evidence>
<reference evidence="5 6" key="1">
    <citation type="journal article" date="1994" name="Int. J. Syst. Bacteriol.">
        <title>Phylogenetic positions of novel aerobic, bacteriochlorophyll a-containing bacteria and description of Roseococcus thiosulfatophilus gen. nov., sp. nov., Erythromicrobium ramosum gen. nov., sp. nov., and Erythrobacter litoralis sp. nov.</title>
        <authorList>
            <person name="Yurkov V."/>
            <person name="Stackebrandt E."/>
            <person name="Holmes A."/>
            <person name="Fuerst J.A."/>
            <person name="Hugenholtz P."/>
            <person name="Golecki J."/>
            <person name="Gad'on N."/>
            <person name="Gorlenko V.M."/>
            <person name="Kompantseva E.I."/>
            <person name="Drews G."/>
        </authorList>
    </citation>
    <scope>NUCLEOTIDE SEQUENCE [LARGE SCALE GENOMIC DNA]</scope>
    <source>
        <strain evidence="5 6">KR-99</strain>
    </source>
</reference>
<keyword evidence="6" id="KW-1185">Reference proteome</keyword>
<dbReference type="GO" id="GO:0032259">
    <property type="term" value="P:methylation"/>
    <property type="evidence" value="ECO:0007669"/>
    <property type="project" value="UniProtKB-KW"/>
</dbReference>